<dbReference type="InterPro" id="IPR001660">
    <property type="entry name" value="SAM"/>
</dbReference>
<dbReference type="EMBL" id="JBJQND010000003">
    <property type="protein sequence ID" value="KAL3883299.1"/>
    <property type="molecule type" value="Genomic_DNA"/>
</dbReference>
<feature type="region of interest" description="Disordered" evidence="7">
    <location>
        <begin position="571"/>
        <end position="703"/>
    </location>
</feature>
<evidence type="ECO:0000256" key="5">
    <source>
        <dbReference type="ARBA" id="ARBA00073398"/>
    </source>
</evidence>
<feature type="region of interest" description="Disordered" evidence="7">
    <location>
        <begin position="932"/>
        <end position="987"/>
    </location>
</feature>
<dbReference type="GO" id="GO:0005737">
    <property type="term" value="C:cytoplasm"/>
    <property type="evidence" value="ECO:0007669"/>
    <property type="project" value="UniProtKB-SubCell"/>
</dbReference>
<feature type="non-terminal residue" evidence="10">
    <location>
        <position position="1228"/>
    </location>
</feature>
<feature type="compositionally biased region" description="Low complexity" evidence="7">
    <location>
        <begin position="679"/>
        <end position="701"/>
    </location>
</feature>
<feature type="compositionally biased region" description="Basic and acidic residues" evidence="7">
    <location>
        <begin position="363"/>
        <end position="375"/>
    </location>
</feature>
<comment type="caution">
    <text evidence="10">The sequence shown here is derived from an EMBL/GenBank/DDBJ whole genome shotgun (WGS) entry which is preliminary data.</text>
</comment>
<comment type="subunit">
    <text evidence="4">Interacts promiscuously (via SAM domain) with EPHA5, EPHA6, EPHA7, EPHA8, EPHB1, EPHB2, EPHB3 and EPHB4 (via SAM domain) (in vitro).</text>
</comment>
<dbReference type="InterPro" id="IPR013761">
    <property type="entry name" value="SAM/pointed_sf"/>
</dbReference>
<dbReference type="InterPro" id="IPR058666">
    <property type="entry name" value="SASH1/NUB1_homeodomain"/>
</dbReference>
<feature type="compositionally biased region" description="Polar residues" evidence="7">
    <location>
        <begin position="956"/>
        <end position="973"/>
    </location>
</feature>
<dbReference type="PANTHER" id="PTHR12301">
    <property type="entry name" value="SAM-DOMAIN, SH3 AND NUCLEAR LOCALIZATION SIGNALS PROTEIN RELATED"/>
    <property type="match status" value="1"/>
</dbReference>
<dbReference type="PROSITE" id="PS50105">
    <property type="entry name" value="SAM_DOMAIN"/>
    <property type="match status" value="2"/>
</dbReference>
<protein>
    <recommendedName>
        <fullName evidence="5">Sterile alpha motif domain-containing protein 5</fullName>
    </recommendedName>
</protein>
<evidence type="ECO:0000259" key="8">
    <source>
        <dbReference type="PROSITE" id="PS50002"/>
    </source>
</evidence>
<dbReference type="SMART" id="SM00326">
    <property type="entry name" value="SH3"/>
    <property type="match status" value="1"/>
</dbReference>
<accession>A0ABD3XAK1</accession>
<dbReference type="AlphaFoldDB" id="A0ABD3XAK1"/>
<feature type="compositionally biased region" description="Basic and acidic residues" evidence="7">
    <location>
        <begin position="85"/>
        <end position="96"/>
    </location>
</feature>
<feature type="region of interest" description="Disordered" evidence="7">
    <location>
        <begin position="777"/>
        <end position="797"/>
    </location>
</feature>
<dbReference type="Pfam" id="PF00536">
    <property type="entry name" value="SAM_1"/>
    <property type="match status" value="2"/>
</dbReference>
<keyword evidence="11" id="KW-1185">Reference proteome</keyword>
<feature type="domain" description="SAM" evidence="9">
    <location>
        <begin position="795"/>
        <end position="859"/>
    </location>
</feature>
<feature type="region of interest" description="Disordered" evidence="7">
    <location>
        <begin position="363"/>
        <end position="395"/>
    </location>
</feature>
<keyword evidence="3" id="KW-0963">Cytoplasm</keyword>
<dbReference type="SUPFAM" id="SSF50044">
    <property type="entry name" value="SH3-domain"/>
    <property type="match status" value="1"/>
</dbReference>
<dbReference type="Proteomes" id="UP001634394">
    <property type="component" value="Unassembled WGS sequence"/>
</dbReference>
<dbReference type="Pfam" id="PF26285">
    <property type="entry name" value="SASH1_Homeodomain"/>
    <property type="match status" value="1"/>
</dbReference>
<evidence type="ECO:0000256" key="3">
    <source>
        <dbReference type="ARBA" id="ARBA00022490"/>
    </source>
</evidence>
<feature type="compositionally biased region" description="Basic and acidic residues" evidence="7">
    <location>
        <begin position="637"/>
        <end position="664"/>
    </location>
</feature>
<organism evidence="10 11">
    <name type="scientific">Sinanodonta woodiana</name>
    <name type="common">Chinese pond mussel</name>
    <name type="synonym">Anodonta woodiana</name>
    <dbReference type="NCBI Taxonomy" id="1069815"/>
    <lineage>
        <taxon>Eukaryota</taxon>
        <taxon>Metazoa</taxon>
        <taxon>Spiralia</taxon>
        <taxon>Lophotrochozoa</taxon>
        <taxon>Mollusca</taxon>
        <taxon>Bivalvia</taxon>
        <taxon>Autobranchia</taxon>
        <taxon>Heteroconchia</taxon>
        <taxon>Palaeoheterodonta</taxon>
        <taxon>Unionida</taxon>
        <taxon>Unionoidea</taxon>
        <taxon>Unionidae</taxon>
        <taxon>Unioninae</taxon>
        <taxon>Sinanodonta</taxon>
    </lineage>
</organism>
<dbReference type="InterPro" id="IPR001452">
    <property type="entry name" value="SH3_domain"/>
</dbReference>
<dbReference type="InterPro" id="IPR036028">
    <property type="entry name" value="SH3-like_dom_sf"/>
</dbReference>
<evidence type="ECO:0000256" key="7">
    <source>
        <dbReference type="SAM" id="MobiDB-lite"/>
    </source>
</evidence>
<dbReference type="PROSITE" id="PS50002">
    <property type="entry name" value="SH3"/>
    <property type="match status" value="1"/>
</dbReference>
<dbReference type="FunFam" id="1.10.150.50:FF:000055">
    <property type="entry name" value="Sterile alpha motif domain containing 5"/>
    <property type="match status" value="1"/>
</dbReference>
<feature type="domain" description="SAM" evidence="9">
    <location>
        <begin position="2"/>
        <end position="66"/>
    </location>
</feature>
<dbReference type="InterPro" id="IPR051725">
    <property type="entry name" value="SAM-SH3_domain_protein"/>
</dbReference>
<evidence type="ECO:0000313" key="11">
    <source>
        <dbReference type="Proteomes" id="UP001634394"/>
    </source>
</evidence>
<feature type="compositionally biased region" description="Basic residues" evidence="7">
    <location>
        <begin position="781"/>
        <end position="797"/>
    </location>
</feature>
<feature type="compositionally biased region" description="Polar residues" evidence="7">
    <location>
        <begin position="666"/>
        <end position="678"/>
    </location>
</feature>
<evidence type="ECO:0000259" key="9">
    <source>
        <dbReference type="PROSITE" id="PS50105"/>
    </source>
</evidence>
<feature type="compositionally biased region" description="Polar residues" evidence="7">
    <location>
        <begin position="384"/>
        <end position="393"/>
    </location>
</feature>
<feature type="region of interest" description="Disordered" evidence="7">
    <location>
        <begin position="85"/>
        <end position="117"/>
    </location>
</feature>
<evidence type="ECO:0000256" key="1">
    <source>
        <dbReference type="ARBA" id="ARBA00004496"/>
    </source>
</evidence>
<comment type="subcellular location">
    <subcellularLocation>
        <location evidence="1">Cytoplasm</location>
    </subcellularLocation>
</comment>
<reference evidence="10 11" key="1">
    <citation type="submission" date="2024-11" db="EMBL/GenBank/DDBJ databases">
        <title>Chromosome-level genome assembly of the freshwater bivalve Anodonta woodiana.</title>
        <authorList>
            <person name="Chen X."/>
        </authorList>
    </citation>
    <scope>NUCLEOTIDE SEQUENCE [LARGE SCALE GENOMIC DNA]</scope>
    <source>
        <strain evidence="10">MN2024</strain>
        <tissue evidence="10">Gills</tissue>
    </source>
</reference>
<dbReference type="Gene3D" id="1.10.150.50">
    <property type="entry name" value="Transcription Factor, Ets-1"/>
    <property type="match status" value="2"/>
</dbReference>
<dbReference type="SMART" id="SM00454">
    <property type="entry name" value="SAM"/>
    <property type="match status" value="2"/>
</dbReference>
<proteinExistence type="predicted"/>
<feature type="compositionally biased region" description="Pro residues" evidence="7">
    <location>
        <begin position="99"/>
        <end position="109"/>
    </location>
</feature>
<evidence type="ECO:0000256" key="6">
    <source>
        <dbReference type="PROSITE-ProRule" id="PRU00192"/>
    </source>
</evidence>
<keyword evidence="2 6" id="KW-0728">SH3 domain</keyword>
<evidence type="ECO:0000256" key="2">
    <source>
        <dbReference type="ARBA" id="ARBA00022443"/>
    </source>
</evidence>
<dbReference type="Gene3D" id="2.30.30.40">
    <property type="entry name" value="SH3 Domains"/>
    <property type="match status" value="1"/>
</dbReference>
<evidence type="ECO:0000313" key="10">
    <source>
        <dbReference type="EMBL" id="KAL3883299.1"/>
    </source>
</evidence>
<feature type="domain" description="SH3" evidence="8">
    <location>
        <begin position="715"/>
        <end position="776"/>
    </location>
</feature>
<dbReference type="SUPFAM" id="SSF47769">
    <property type="entry name" value="SAM/Pointed domain"/>
    <property type="match status" value="2"/>
</dbReference>
<name>A0ABD3XAK1_SINWO</name>
<dbReference type="PANTHER" id="PTHR12301:SF10">
    <property type="match status" value="1"/>
</dbReference>
<sequence>MAEINIVEEWLRSLDLIRYAESFIDNGYDDLEICKQIGEPDLDAIGVSSKEAREKLIRAIKILNEKGGSSVYLTLEDHNRNGKTEEVAHPAEDTDAGKPPTPISRPHVPPAGGWDRGGERRSLVSYTRLQLYVILRDKLIEEGTDLANPPYTTQNFSPCQSSLTALAVNYATELQTHFEDVLECLEDMRLWQVNEDTGSIYTPPSMTSSIQEDLYNASLYSSSGRGPPPIPTVPPPDGSHLDKYGGYGEFRSVQSRHGLPGPDYNYVALGTGMCCIFPHKVSTDKDSERKKSSVLGKLFRNIGFRRCSKKHAYKQHKGDLNASEITMSDRDRIALMQLVKDGKISTETALEVVKRYELERRDDSSNLCPDREGRSYGRSRKQLTNKPTKSPSLIYSDENNKCEACQNLQEGPYGFPGDEGWSEQNQLFQCCRHHRVHSVSHIEHAHHGHSPESARAMSCSPLRSHSTQVSVLNSPVQFSPNHHSRIYSPVIPHEMKMYSGVHALYGMPGMDVLRDRLNVIKTSAYVHKTPSKISLISSGSEHSMECSSQATTQTDLAVMRGDDLNYCSNSTVSMSSDTSPAVNGRRKYGGGTMEKTKTNKWQRSGSYSAGDDGMSTDNEDQDDIDKRLLVRNSGTRMSEKIKDMKNEIKRRILQTKDIKGDGKGHQLSSAYQSPSANQSVSSTDSGNSGSSGHGSQHGASGDVVPRSWEYQSMAPILGFARVHTDYNPASDETDFLVLKTGDRIRILEMCSSGIWKGLLDNRVGCFRFSHVDLIHETTPQHQRKDRSRRRCSRRSKPKSVEELLQRLGLQHLTSLFLLNGYDNLEIFSEIDEEDLNALNIMEPEYRAKILTAVELLTDIDGRDSIDTRIRGNNSVPLQATHCSLSQSVVTPWSNVPCKHQLGSRDSGCYDSSEYLINRDIMADPYAVGKVRIPNQENKENQRPVYSGAANKKGLKTPNSDSIGENSGNNTGATKLSDKPLPSTKSDKCLTEEDREVCDITHGYMLHNINSDNINLDPNQDVIVNGDETYKQVTPDFLGPGWVYLLDSGTQTKHTSLTDSFLGTDMASSMSCGVDLVYHGKPKPFPRIFPDNRRPVRDAQVQVMCPLGSFPPSNQSPRTVQHSDIRTCSPGTTPVRCQSQNSVPVGQENLNSDADNLKYYKEHAKLRESASAQFGLDRTSWNSGKTTPEAVYGPVHQGFKYVKRSLVPRLTSKLAAEKIDLAEEPYSSQ</sequence>
<evidence type="ECO:0000256" key="4">
    <source>
        <dbReference type="ARBA" id="ARBA00065890"/>
    </source>
</evidence>
<gene>
    <name evidence="10" type="ORF">ACJMK2_029581</name>
</gene>